<dbReference type="Gene3D" id="1.10.10.10">
    <property type="entry name" value="Winged helix-like DNA-binding domain superfamily/Winged helix DNA-binding domain"/>
    <property type="match status" value="1"/>
</dbReference>
<feature type="domain" description="HTH luxR-type" evidence="4">
    <location>
        <begin position="148"/>
        <end position="213"/>
    </location>
</feature>
<dbReference type="PRINTS" id="PR00038">
    <property type="entry name" value="HTHLUXR"/>
</dbReference>
<dbReference type="SUPFAM" id="SSF46894">
    <property type="entry name" value="C-terminal effector domain of the bipartite response regulators"/>
    <property type="match status" value="1"/>
</dbReference>
<evidence type="ECO:0000256" key="1">
    <source>
        <dbReference type="ARBA" id="ARBA00023015"/>
    </source>
</evidence>
<gene>
    <name evidence="5" type="ORF">A1QC_02845</name>
</gene>
<comment type="caution">
    <text evidence="5">The sequence shown here is derived from an EMBL/GenBank/DDBJ whole genome shotgun (WGS) entry which is preliminary data.</text>
</comment>
<dbReference type="PANTHER" id="PTHR44688">
    <property type="entry name" value="DNA-BINDING TRANSCRIPTIONAL ACTIVATOR DEVR_DOSR"/>
    <property type="match status" value="1"/>
</dbReference>
<dbReference type="STRING" id="1188252.A1QC_02845"/>
<dbReference type="GO" id="GO:0003677">
    <property type="term" value="F:DNA binding"/>
    <property type="evidence" value="ECO:0007669"/>
    <property type="project" value="UniProtKB-KW"/>
</dbReference>
<dbReference type="Proteomes" id="UP000094070">
    <property type="component" value="Unassembled WGS sequence"/>
</dbReference>
<name>A0A1E5DZ62_9VIBR</name>
<dbReference type="PROSITE" id="PS50043">
    <property type="entry name" value="HTH_LUXR_2"/>
    <property type="match status" value="1"/>
</dbReference>
<dbReference type="FunFam" id="1.10.10.10:FF:000153">
    <property type="entry name" value="LuxR family transcriptional regulator"/>
    <property type="match status" value="1"/>
</dbReference>
<feature type="non-terminal residue" evidence="5">
    <location>
        <position position="1"/>
    </location>
</feature>
<dbReference type="SMART" id="SM00421">
    <property type="entry name" value="HTH_LUXR"/>
    <property type="match status" value="1"/>
</dbReference>
<dbReference type="OrthoDB" id="561214at2"/>
<keyword evidence="2" id="KW-0238">DNA-binding</keyword>
<keyword evidence="1" id="KW-0805">Transcription regulation</keyword>
<organism evidence="5 6">
    <name type="scientific">Vibrio rumoiensis 1S-45</name>
    <dbReference type="NCBI Taxonomy" id="1188252"/>
    <lineage>
        <taxon>Bacteria</taxon>
        <taxon>Pseudomonadati</taxon>
        <taxon>Pseudomonadota</taxon>
        <taxon>Gammaproteobacteria</taxon>
        <taxon>Vibrionales</taxon>
        <taxon>Vibrionaceae</taxon>
        <taxon>Vibrio</taxon>
    </lineage>
</organism>
<dbReference type="CDD" id="cd06170">
    <property type="entry name" value="LuxR_C_like"/>
    <property type="match status" value="1"/>
</dbReference>
<sequence>SRSFDVVNFVTNVSLQTSLLKDSLQLNCSVTIDKQCFNEFIDKIKQQNKKTHLTIIDLDYFTPDRFAKYLNLMEDMKVMNYEVLINADLDISAESIIHFPRVQGVFYRSDAIETINLGMRKMLEGEQWFSRNIAQSMIEYYRRQEMYVSKAVTDLTVREEQILKLLLMGASNGQIAEKLFVSENTVKTHLHNVFKKIKVKNRLQALMWAKGQNLARNSL</sequence>
<evidence type="ECO:0000313" key="5">
    <source>
        <dbReference type="EMBL" id="OEF23161.1"/>
    </source>
</evidence>
<dbReference type="Gene3D" id="3.40.50.2300">
    <property type="match status" value="1"/>
</dbReference>
<dbReference type="Pfam" id="PF21155">
    <property type="entry name" value="VpsT-like_REC"/>
    <property type="match status" value="1"/>
</dbReference>
<dbReference type="InterPro" id="IPR000792">
    <property type="entry name" value="Tscrpt_reg_LuxR_C"/>
</dbReference>
<evidence type="ECO:0000259" key="4">
    <source>
        <dbReference type="PROSITE" id="PS50043"/>
    </source>
</evidence>
<dbReference type="PROSITE" id="PS00622">
    <property type="entry name" value="HTH_LUXR_1"/>
    <property type="match status" value="1"/>
</dbReference>
<dbReference type="AlphaFoldDB" id="A0A1E5DZ62"/>
<dbReference type="RefSeq" id="WP_017024984.1">
    <property type="nucleotide sequence ID" value="NZ_AJYK02000099.1"/>
</dbReference>
<accession>A0A1E5DZ62</accession>
<dbReference type="GO" id="GO:0006355">
    <property type="term" value="P:regulation of DNA-templated transcription"/>
    <property type="evidence" value="ECO:0007669"/>
    <property type="project" value="InterPro"/>
</dbReference>
<dbReference type="InterPro" id="IPR036388">
    <property type="entry name" value="WH-like_DNA-bd_sf"/>
</dbReference>
<dbReference type="PANTHER" id="PTHR44688:SF16">
    <property type="entry name" value="DNA-BINDING TRANSCRIPTIONAL ACTIVATOR DEVR_DOSR"/>
    <property type="match status" value="1"/>
</dbReference>
<dbReference type="InterPro" id="IPR016032">
    <property type="entry name" value="Sig_transdc_resp-reg_C-effctor"/>
</dbReference>
<keyword evidence="6" id="KW-1185">Reference proteome</keyword>
<evidence type="ECO:0000313" key="6">
    <source>
        <dbReference type="Proteomes" id="UP000094070"/>
    </source>
</evidence>
<reference evidence="5 6" key="1">
    <citation type="journal article" date="2012" name="Science">
        <title>Ecological populations of bacteria act as socially cohesive units of antibiotic production and resistance.</title>
        <authorList>
            <person name="Cordero O.X."/>
            <person name="Wildschutte H."/>
            <person name="Kirkup B."/>
            <person name="Proehl S."/>
            <person name="Ngo L."/>
            <person name="Hussain F."/>
            <person name="Le Roux F."/>
            <person name="Mincer T."/>
            <person name="Polz M.F."/>
        </authorList>
    </citation>
    <scope>NUCLEOTIDE SEQUENCE [LARGE SCALE GENOMIC DNA]</scope>
    <source>
        <strain evidence="5 6">1S-45</strain>
    </source>
</reference>
<dbReference type="EMBL" id="AJYK02000099">
    <property type="protein sequence ID" value="OEF23161.1"/>
    <property type="molecule type" value="Genomic_DNA"/>
</dbReference>
<keyword evidence="3" id="KW-0804">Transcription</keyword>
<dbReference type="Pfam" id="PF00196">
    <property type="entry name" value="GerE"/>
    <property type="match status" value="1"/>
</dbReference>
<proteinExistence type="predicted"/>
<dbReference type="eggNOG" id="COG2197">
    <property type="taxonomic scope" value="Bacteria"/>
</dbReference>
<evidence type="ECO:0000256" key="2">
    <source>
        <dbReference type="ARBA" id="ARBA00023125"/>
    </source>
</evidence>
<dbReference type="InterPro" id="IPR049151">
    <property type="entry name" value="CsgD-like_REC"/>
</dbReference>
<protein>
    <recommendedName>
        <fullName evidence="4">HTH luxR-type domain-containing protein</fullName>
    </recommendedName>
</protein>
<evidence type="ECO:0000256" key="3">
    <source>
        <dbReference type="ARBA" id="ARBA00023163"/>
    </source>
</evidence>